<dbReference type="GO" id="GO:0047631">
    <property type="term" value="F:ADP-ribose diphosphatase activity"/>
    <property type="evidence" value="ECO:0007669"/>
    <property type="project" value="UniProtKB-EC"/>
</dbReference>
<dbReference type="GO" id="GO:0006753">
    <property type="term" value="P:nucleoside phosphate metabolic process"/>
    <property type="evidence" value="ECO:0007669"/>
    <property type="project" value="TreeGrafter"/>
</dbReference>
<evidence type="ECO:0000256" key="10">
    <source>
        <dbReference type="ARBA" id="ARBA00030308"/>
    </source>
</evidence>
<dbReference type="Pfam" id="PF00293">
    <property type="entry name" value="NUDIX"/>
    <property type="match status" value="1"/>
</dbReference>
<feature type="domain" description="Nudix hydrolase" evidence="15">
    <location>
        <begin position="220"/>
        <end position="360"/>
    </location>
</feature>
<evidence type="ECO:0000256" key="7">
    <source>
        <dbReference type="ARBA" id="ARBA00022842"/>
    </source>
</evidence>
<keyword evidence="5 13" id="KW-0479">Metal-binding</keyword>
<comment type="cofactor">
    <cofactor evidence="1 13">
        <name>Mg(2+)</name>
        <dbReference type="ChEBI" id="CHEBI:18420"/>
    </cofactor>
</comment>
<dbReference type="PANTHER" id="PTHR11839:SF5">
    <property type="entry name" value="ADP-RIBOSE PYROPHOSPHATASE"/>
    <property type="match status" value="1"/>
</dbReference>
<evidence type="ECO:0000256" key="8">
    <source>
        <dbReference type="ARBA" id="ARBA00025164"/>
    </source>
</evidence>
<evidence type="ECO:0000259" key="15">
    <source>
        <dbReference type="PROSITE" id="PS51462"/>
    </source>
</evidence>
<accession>A0A1I6H9E3</accession>
<keyword evidence="6" id="KW-0378">Hydrolase</keyword>
<dbReference type="PANTHER" id="PTHR11839">
    <property type="entry name" value="UDP/ADP-SUGAR PYROPHOSPHATASE"/>
    <property type="match status" value="1"/>
</dbReference>
<gene>
    <name evidence="16" type="ORF">SAMN04488002_2699</name>
</gene>
<feature type="binding site" evidence="13">
    <location>
        <position position="282"/>
    </location>
    <ligand>
        <name>Mg(2+)</name>
        <dbReference type="ChEBI" id="CHEBI:18420"/>
        <label>1</label>
    </ligand>
</feature>
<dbReference type="Gene3D" id="3.90.79.10">
    <property type="entry name" value="Nucleoside Triphosphate Pyrophosphohydrolase"/>
    <property type="match status" value="1"/>
</dbReference>
<feature type="binding site" evidence="13">
    <location>
        <position position="262"/>
    </location>
    <ligand>
        <name>Mg(2+)</name>
        <dbReference type="ChEBI" id="CHEBI:18420"/>
        <label>1</label>
    </ligand>
</feature>
<feature type="binding site" evidence="13">
    <location>
        <position position="331"/>
    </location>
    <ligand>
        <name>Mg(2+)</name>
        <dbReference type="ChEBI" id="CHEBI:18420"/>
        <label>1</label>
    </ligand>
</feature>
<dbReference type="OrthoDB" id="5292471at2"/>
<evidence type="ECO:0000256" key="12">
    <source>
        <dbReference type="ARBA" id="ARBA00049546"/>
    </source>
</evidence>
<dbReference type="Gene3D" id="3.10.490.10">
    <property type="entry name" value="Gamma-glutamyl cyclotransferase-like"/>
    <property type="match status" value="1"/>
</dbReference>
<dbReference type="InterPro" id="IPR015797">
    <property type="entry name" value="NUDIX_hydrolase-like_dom_sf"/>
</dbReference>
<dbReference type="GO" id="GO:0019693">
    <property type="term" value="P:ribose phosphate metabolic process"/>
    <property type="evidence" value="ECO:0007669"/>
    <property type="project" value="TreeGrafter"/>
</dbReference>
<comment type="function">
    <text evidence="8">Acts on ADP-mannose and ADP-glucose as well as ADP-ribose. Prevents glycogen biosynthesis. The reaction catalyzed by this enzyme is a limiting step of the gluconeogenic process.</text>
</comment>
<dbReference type="NCBIfam" id="TIGR00052">
    <property type="entry name" value="nudix-type nucleoside diphosphatase, YffH/AdpP family"/>
    <property type="match status" value="1"/>
</dbReference>
<evidence type="ECO:0000256" key="4">
    <source>
        <dbReference type="ARBA" id="ARBA00013297"/>
    </source>
</evidence>
<dbReference type="InterPro" id="IPR009288">
    <property type="entry name" value="AIG2-like_dom"/>
</dbReference>
<dbReference type="PROSITE" id="PS00893">
    <property type="entry name" value="NUDIX_BOX"/>
    <property type="match status" value="1"/>
</dbReference>
<keyword evidence="17" id="KW-1185">Reference proteome</keyword>
<evidence type="ECO:0000256" key="11">
    <source>
        <dbReference type="ARBA" id="ARBA00033056"/>
    </source>
</evidence>
<dbReference type="PROSITE" id="PS51462">
    <property type="entry name" value="NUDIX"/>
    <property type="match status" value="1"/>
</dbReference>
<evidence type="ECO:0000256" key="2">
    <source>
        <dbReference type="ARBA" id="ARBA00007482"/>
    </source>
</evidence>
<dbReference type="GO" id="GO:0046872">
    <property type="term" value="F:metal ion binding"/>
    <property type="evidence" value="ECO:0007669"/>
    <property type="project" value="UniProtKB-KW"/>
</dbReference>
<dbReference type="AlphaFoldDB" id="A0A1I6H9E3"/>
<evidence type="ECO:0000256" key="14">
    <source>
        <dbReference type="PIRSR" id="PIRSR604385-3"/>
    </source>
</evidence>
<dbReference type="InterPro" id="IPR036568">
    <property type="entry name" value="GGCT-like_sf"/>
</dbReference>
<evidence type="ECO:0000256" key="6">
    <source>
        <dbReference type="ARBA" id="ARBA00022801"/>
    </source>
</evidence>
<comment type="similarity">
    <text evidence="2">Belongs to the Nudix hydrolase family. NudF subfamily.</text>
</comment>
<dbReference type="InterPro" id="IPR004385">
    <property type="entry name" value="NDP_pyrophosphatase"/>
</dbReference>
<name>A0A1I6H9E3_9RHOB</name>
<evidence type="ECO:0000313" key="16">
    <source>
        <dbReference type="EMBL" id="SFR50998.1"/>
    </source>
</evidence>
<reference evidence="17" key="1">
    <citation type="submission" date="2016-10" db="EMBL/GenBank/DDBJ databases">
        <authorList>
            <person name="Varghese N."/>
            <person name="Submissions S."/>
        </authorList>
    </citation>
    <scope>NUCLEOTIDE SEQUENCE [LARGE SCALE GENOMIC DNA]</scope>
    <source>
        <strain evidence="17">DSM 26921</strain>
    </source>
</reference>
<sequence>MSQANIPTDIVVFGTLRDPELLQAVIGAVADAQPVALQDHGVFAAAGETFPLLLPIKGDQAEGLLLQNLTDEQVARLDYYEAPYGYYLDPVVLADGRAARLYRPAENLYERGTPWSLAHWQATQGPMTREAAREIMGLFGAVSVSDLMPLLGPIRSRAQARVNAVTDPVANTLRQGFTREDVVLEARHRPYSKFFAVDDLSLRHRRFDGGENVVDRTVFVAVDAVVVLPYDPVRDTVLLVEQFRPAPYARGDLNPWCLEAVAGRIDGGETAEAAARREALEETGVALSKLLPAANFYPSPGALTEYLYCYIGLADLPDDAAGHGGLASEAEDIRSIVISFDVLMEAVRRGEVQNGPLLICALCLERERTQLRSDATPA</sequence>
<organism evidence="16 17">
    <name type="scientific">Litoreibacter janthinus</name>
    <dbReference type="NCBI Taxonomy" id="670154"/>
    <lineage>
        <taxon>Bacteria</taxon>
        <taxon>Pseudomonadati</taxon>
        <taxon>Pseudomonadota</taxon>
        <taxon>Alphaproteobacteria</taxon>
        <taxon>Rhodobacterales</taxon>
        <taxon>Roseobacteraceae</taxon>
        <taxon>Litoreibacter</taxon>
    </lineage>
</organism>
<dbReference type="InterPro" id="IPR013024">
    <property type="entry name" value="GGCT-like"/>
</dbReference>
<proteinExistence type="inferred from homology"/>
<dbReference type="InterPro" id="IPR000086">
    <property type="entry name" value="NUDIX_hydrolase_dom"/>
</dbReference>
<dbReference type="GO" id="GO:0019144">
    <property type="term" value="F:ADP-sugar diphosphatase activity"/>
    <property type="evidence" value="ECO:0007669"/>
    <property type="project" value="TreeGrafter"/>
</dbReference>
<keyword evidence="7 13" id="KW-0460">Magnesium</keyword>
<evidence type="ECO:0000256" key="3">
    <source>
        <dbReference type="ARBA" id="ARBA00012453"/>
    </source>
</evidence>
<dbReference type="CDD" id="cd06661">
    <property type="entry name" value="GGCT_like"/>
    <property type="match status" value="1"/>
</dbReference>
<dbReference type="Pfam" id="PF06094">
    <property type="entry name" value="GGACT"/>
    <property type="match status" value="1"/>
</dbReference>
<comment type="catalytic activity">
    <reaction evidence="12">
        <text>ADP-D-ribose + H2O = D-ribose 5-phosphate + AMP + 2 H(+)</text>
        <dbReference type="Rhea" id="RHEA:10412"/>
        <dbReference type="ChEBI" id="CHEBI:15377"/>
        <dbReference type="ChEBI" id="CHEBI:15378"/>
        <dbReference type="ChEBI" id="CHEBI:57967"/>
        <dbReference type="ChEBI" id="CHEBI:78346"/>
        <dbReference type="ChEBI" id="CHEBI:456215"/>
        <dbReference type="EC" id="3.6.1.13"/>
    </reaction>
</comment>
<evidence type="ECO:0000256" key="9">
    <source>
        <dbReference type="ARBA" id="ARBA00030162"/>
    </source>
</evidence>
<evidence type="ECO:0000256" key="1">
    <source>
        <dbReference type="ARBA" id="ARBA00001946"/>
    </source>
</evidence>
<dbReference type="SUPFAM" id="SSF55811">
    <property type="entry name" value="Nudix"/>
    <property type="match status" value="1"/>
</dbReference>
<evidence type="ECO:0000256" key="13">
    <source>
        <dbReference type="PIRSR" id="PIRSR604385-2"/>
    </source>
</evidence>
<dbReference type="RefSeq" id="WP_090217690.1">
    <property type="nucleotide sequence ID" value="NZ_FOYO01000001.1"/>
</dbReference>
<feature type="binding site" evidence="13">
    <location>
        <position position="278"/>
    </location>
    <ligand>
        <name>Mg(2+)</name>
        <dbReference type="ChEBI" id="CHEBI:18420"/>
        <label>1</label>
    </ligand>
</feature>
<dbReference type="EMBL" id="FOYO01000001">
    <property type="protein sequence ID" value="SFR50998.1"/>
    <property type="molecule type" value="Genomic_DNA"/>
</dbReference>
<protein>
    <recommendedName>
        <fullName evidence="4">ADP-ribose pyrophosphatase</fullName>
        <ecNumber evidence="3">3.6.1.13</ecNumber>
    </recommendedName>
    <alternativeName>
        <fullName evidence="9">ADP-ribose diphosphatase</fullName>
    </alternativeName>
    <alternativeName>
        <fullName evidence="11">ADP-ribose phosphohydrolase</fullName>
    </alternativeName>
    <alternativeName>
        <fullName evidence="10">Adenosine diphosphoribose pyrophosphatase</fullName>
    </alternativeName>
</protein>
<evidence type="ECO:0000256" key="5">
    <source>
        <dbReference type="ARBA" id="ARBA00022723"/>
    </source>
</evidence>
<evidence type="ECO:0000313" key="17">
    <source>
        <dbReference type="Proteomes" id="UP000199658"/>
    </source>
</evidence>
<dbReference type="EC" id="3.6.1.13" evidence="3"/>
<dbReference type="STRING" id="670154.SAMN04488002_2699"/>
<feature type="short sequence motif" description="Nudix box" evidence="14">
    <location>
        <begin position="263"/>
        <end position="285"/>
    </location>
</feature>
<dbReference type="SUPFAM" id="SSF110857">
    <property type="entry name" value="Gamma-glutamyl cyclotransferase-like"/>
    <property type="match status" value="1"/>
</dbReference>
<dbReference type="InterPro" id="IPR020084">
    <property type="entry name" value="NUDIX_hydrolase_CS"/>
</dbReference>
<dbReference type="GO" id="GO:0005829">
    <property type="term" value="C:cytosol"/>
    <property type="evidence" value="ECO:0007669"/>
    <property type="project" value="TreeGrafter"/>
</dbReference>
<dbReference type="Proteomes" id="UP000199658">
    <property type="component" value="Unassembled WGS sequence"/>
</dbReference>